<evidence type="ECO:0000313" key="1">
    <source>
        <dbReference type="EMBL" id="GGE82254.1"/>
    </source>
</evidence>
<reference evidence="2" key="1">
    <citation type="journal article" date="2019" name="Int. J. Syst. Evol. Microbiol.">
        <title>The Global Catalogue of Microorganisms (GCM) 10K type strain sequencing project: providing services to taxonomists for standard genome sequencing and annotation.</title>
        <authorList>
            <consortium name="The Broad Institute Genomics Platform"/>
            <consortium name="The Broad Institute Genome Sequencing Center for Infectious Disease"/>
            <person name="Wu L."/>
            <person name="Ma J."/>
        </authorList>
    </citation>
    <scope>NUCLEOTIDE SEQUENCE [LARGE SCALE GENOMIC DNA]</scope>
    <source>
        <strain evidence="2">CGMCC 1.15394</strain>
    </source>
</reference>
<dbReference type="RefSeq" id="WP_188726893.1">
    <property type="nucleotide sequence ID" value="NZ_BMIT01000001.1"/>
</dbReference>
<evidence type="ECO:0008006" key="3">
    <source>
        <dbReference type="Google" id="ProtNLM"/>
    </source>
</evidence>
<sequence>MANGKTHSIAGTVSGLAVPLLAKDAIKDNPELLVAGPVVGNFFGKLPDILEPAFKNPNHRQFFHSIAVLAAVGYGVKKAYDWQPEDKFEKVIRGILLCAGAGYLSHLALDAITPRSLPLVGKL</sequence>
<keyword evidence="2" id="KW-1185">Reference proteome</keyword>
<dbReference type="Proteomes" id="UP000638462">
    <property type="component" value="Unassembled WGS sequence"/>
</dbReference>
<dbReference type="Pfam" id="PF04307">
    <property type="entry name" value="YdjM"/>
    <property type="match status" value="1"/>
</dbReference>
<dbReference type="EMBL" id="BMIT01000001">
    <property type="protein sequence ID" value="GGE82254.1"/>
    <property type="molecule type" value="Genomic_DNA"/>
</dbReference>
<name>A0ABQ1T3J1_9GAMM</name>
<comment type="caution">
    <text evidence="1">The sequence shown here is derived from an EMBL/GenBank/DDBJ whole genome shotgun (WGS) entry which is preliminary data.</text>
</comment>
<accession>A0ABQ1T3J1</accession>
<evidence type="ECO:0000313" key="2">
    <source>
        <dbReference type="Proteomes" id="UP000638462"/>
    </source>
</evidence>
<proteinExistence type="predicted"/>
<gene>
    <name evidence="1" type="ORF">GCM10008027_03660</name>
</gene>
<organism evidence="1 2">
    <name type="scientific">Pseudoalteromonas gelatinilytica</name>
    <dbReference type="NCBI Taxonomy" id="1703256"/>
    <lineage>
        <taxon>Bacteria</taxon>
        <taxon>Pseudomonadati</taxon>
        <taxon>Pseudomonadota</taxon>
        <taxon>Gammaproteobacteria</taxon>
        <taxon>Alteromonadales</taxon>
        <taxon>Pseudoalteromonadaceae</taxon>
        <taxon>Pseudoalteromonas</taxon>
    </lineage>
</organism>
<protein>
    <recommendedName>
        <fullName evidence="3">Metal-dependent hydrolase</fullName>
    </recommendedName>
</protein>
<dbReference type="InterPro" id="IPR007404">
    <property type="entry name" value="YdjM-like"/>
</dbReference>